<organism evidence="4">
    <name type="scientific">Nippostrongylus brasiliensis</name>
    <name type="common">Rat hookworm</name>
    <dbReference type="NCBI Taxonomy" id="27835"/>
    <lineage>
        <taxon>Eukaryota</taxon>
        <taxon>Metazoa</taxon>
        <taxon>Ecdysozoa</taxon>
        <taxon>Nematoda</taxon>
        <taxon>Chromadorea</taxon>
        <taxon>Rhabditida</taxon>
        <taxon>Rhabditina</taxon>
        <taxon>Rhabditomorpha</taxon>
        <taxon>Strongyloidea</taxon>
        <taxon>Heligmosomidae</taxon>
        <taxon>Nippostrongylus</taxon>
    </lineage>
</organism>
<accession>A0A0N4YE76</accession>
<dbReference type="EMBL" id="UYSL01021557">
    <property type="protein sequence ID" value="VDL78570.1"/>
    <property type="molecule type" value="Genomic_DNA"/>
</dbReference>
<evidence type="ECO:0000313" key="3">
    <source>
        <dbReference type="Proteomes" id="UP000271162"/>
    </source>
</evidence>
<name>A0A0N4YE76_NIPBR</name>
<evidence type="ECO:0000256" key="1">
    <source>
        <dbReference type="SAM" id="MobiDB-lite"/>
    </source>
</evidence>
<dbReference type="AlphaFoldDB" id="A0A0N4YE76"/>
<protein>
    <submittedName>
        <fullName evidence="2 4">Uncharacterized protein</fullName>
    </submittedName>
</protein>
<evidence type="ECO:0000313" key="4">
    <source>
        <dbReference type="WBParaSite" id="NBR_0001497501-mRNA-1"/>
    </source>
</evidence>
<feature type="region of interest" description="Disordered" evidence="1">
    <location>
        <begin position="1"/>
        <end position="27"/>
    </location>
</feature>
<proteinExistence type="predicted"/>
<dbReference type="WBParaSite" id="NBR_0001497501-mRNA-1">
    <property type="protein sequence ID" value="NBR_0001497501-mRNA-1"/>
    <property type="gene ID" value="NBR_0001497501"/>
</dbReference>
<reference evidence="4" key="1">
    <citation type="submission" date="2017-02" db="UniProtKB">
        <authorList>
            <consortium name="WormBaseParasite"/>
        </authorList>
    </citation>
    <scope>IDENTIFICATION</scope>
</reference>
<feature type="compositionally biased region" description="Basic and acidic residues" evidence="1">
    <location>
        <begin position="1"/>
        <end position="20"/>
    </location>
</feature>
<evidence type="ECO:0000313" key="2">
    <source>
        <dbReference type="EMBL" id="VDL78570.1"/>
    </source>
</evidence>
<gene>
    <name evidence="2" type="ORF">NBR_LOCUS14976</name>
</gene>
<dbReference type="Proteomes" id="UP000271162">
    <property type="component" value="Unassembled WGS sequence"/>
</dbReference>
<keyword evidence="3" id="KW-1185">Reference proteome</keyword>
<reference evidence="2 3" key="2">
    <citation type="submission" date="2018-11" db="EMBL/GenBank/DDBJ databases">
        <authorList>
            <consortium name="Pathogen Informatics"/>
        </authorList>
    </citation>
    <scope>NUCLEOTIDE SEQUENCE [LARGE SCALE GENOMIC DNA]</scope>
</reference>
<sequence length="71" mass="7885">MITDRHNCPSDDAFQKKNDTSRVPTASFGEVEEAEVEMRLRLGENTSVEDKCEVLVENFLLAISGGTILVK</sequence>